<keyword evidence="5" id="KW-1185">Reference proteome</keyword>
<feature type="region of interest" description="Disordered" evidence="2">
    <location>
        <begin position="162"/>
        <end position="214"/>
    </location>
</feature>
<sequence>MSSTSSTVCQQGMKSCLEPLVMLKLAPPSSNFPSTSCWDCKPDPQETEEISHIEKTITTTNNDLNLIDSKDADKPGLSFLQSLGNPKNQTTKTETETEKVYVHPLVKRSALMLSPKSLEMCTESLGSETGSENGGDDFSLFSQLDADISFLSLESSGKINPTCTPTTTTITSESSKISSDNNVRASPNRLKRSVATSFPPPLTSISGSNGVQVRPHREGGRLVLKAVTVSSPPTAYFQAERGDGRLRLLLLKDPSLTCDIEEAGEDECEEECAVEDGQAVEVEEDDAQNQMEAENEAYDCEEENGFDVETEEMDWKSGNVKTEEMDGNAGNVVEAEEMDGNSGNVVGEKGMGKLPRPSRCKEGRRGNKKMVMNWPESFWVAT</sequence>
<feature type="region of interest" description="Disordered" evidence="2">
    <location>
        <begin position="337"/>
        <end position="367"/>
    </location>
</feature>
<evidence type="ECO:0000259" key="3">
    <source>
        <dbReference type="Pfam" id="PF11250"/>
    </source>
</evidence>
<evidence type="ECO:0000256" key="1">
    <source>
        <dbReference type="ARBA" id="ARBA00008690"/>
    </source>
</evidence>
<dbReference type="InterPro" id="IPR021410">
    <property type="entry name" value="FAF"/>
</dbReference>
<dbReference type="OrthoDB" id="1916983at2759"/>
<name>A0A314ZBW7_PRUYE</name>
<evidence type="ECO:0000256" key="2">
    <source>
        <dbReference type="SAM" id="MobiDB-lite"/>
    </source>
</evidence>
<protein>
    <submittedName>
        <fullName evidence="4">Protein FANTASTIC FOUR 2</fullName>
    </submittedName>
</protein>
<proteinExistence type="inferred from homology"/>
<dbReference type="PANTHER" id="PTHR33155:SF8">
    <property type="entry name" value="PROTEIN FANTASTIC FOUR 1"/>
    <property type="match status" value="1"/>
</dbReference>
<accession>A0A314ZBW7</accession>
<comment type="similarity">
    <text evidence="1">Belongs to the fantastic four family.</text>
</comment>
<dbReference type="Pfam" id="PF11250">
    <property type="entry name" value="FAF"/>
    <property type="match status" value="1"/>
</dbReference>
<comment type="caution">
    <text evidence="4">The sequence shown here is derived from an EMBL/GenBank/DDBJ whole genome shotgun (WGS) entry which is preliminary data.</text>
</comment>
<organism evidence="4 5">
    <name type="scientific">Prunus yedoensis var. nudiflora</name>
    <dbReference type="NCBI Taxonomy" id="2094558"/>
    <lineage>
        <taxon>Eukaryota</taxon>
        <taxon>Viridiplantae</taxon>
        <taxon>Streptophyta</taxon>
        <taxon>Embryophyta</taxon>
        <taxon>Tracheophyta</taxon>
        <taxon>Spermatophyta</taxon>
        <taxon>Magnoliopsida</taxon>
        <taxon>eudicotyledons</taxon>
        <taxon>Gunneridae</taxon>
        <taxon>Pentapetalae</taxon>
        <taxon>rosids</taxon>
        <taxon>fabids</taxon>
        <taxon>Rosales</taxon>
        <taxon>Rosaceae</taxon>
        <taxon>Amygdaloideae</taxon>
        <taxon>Amygdaleae</taxon>
        <taxon>Prunus</taxon>
    </lineage>
</organism>
<gene>
    <name evidence="4" type="ORF">Pyn_12644</name>
</gene>
<evidence type="ECO:0000313" key="4">
    <source>
        <dbReference type="EMBL" id="PQP99335.1"/>
    </source>
</evidence>
<dbReference type="EMBL" id="PJQY01001831">
    <property type="protein sequence ID" value="PQP99335.1"/>
    <property type="molecule type" value="Genomic_DNA"/>
</dbReference>
<dbReference type="InterPro" id="IPR046431">
    <property type="entry name" value="FAF_dom"/>
</dbReference>
<feature type="compositionally biased region" description="Low complexity" evidence="2">
    <location>
        <begin position="162"/>
        <end position="179"/>
    </location>
</feature>
<dbReference type="Proteomes" id="UP000250321">
    <property type="component" value="Unassembled WGS sequence"/>
</dbReference>
<dbReference type="STRING" id="2094558.A0A314ZBW7"/>
<reference evidence="4 5" key="1">
    <citation type="submission" date="2018-02" db="EMBL/GenBank/DDBJ databases">
        <title>Draft genome of wild Prunus yedoensis var. nudiflora.</title>
        <authorList>
            <person name="Baek S."/>
            <person name="Kim J.-H."/>
            <person name="Choi K."/>
            <person name="Kim G.-B."/>
            <person name="Cho A."/>
            <person name="Jang H."/>
            <person name="Shin C.-H."/>
            <person name="Yu H.-J."/>
            <person name="Mun J.-H."/>
        </authorList>
    </citation>
    <scope>NUCLEOTIDE SEQUENCE [LARGE SCALE GENOMIC DNA]</scope>
    <source>
        <strain evidence="5">cv. Jeju island</strain>
        <tissue evidence="4">Leaf</tissue>
    </source>
</reference>
<dbReference type="AlphaFoldDB" id="A0A314ZBW7"/>
<feature type="domain" description="FAF" evidence="3">
    <location>
        <begin position="197"/>
        <end position="250"/>
    </location>
</feature>
<dbReference type="PANTHER" id="PTHR33155">
    <property type="entry name" value="FANTASTIC FOUR-LIKE PROTEIN (DUF3049)"/>
    <property type="match status" value="1"/>
</dbReference>
<evidence type="ECO:0000313" key="5">
    <source>
        <dbReference type="Proteomes" id="UP000250321"/>
    </source>
</evidence>